<evidence type="ECO:0000256" key="2">
    <source>
        <dbReference type="SAM" id="MobiDB-lite"/>
    </source>
</evidence>
<comment type="caution">
    <text evidence="3">The sequence shown here is derived from an EMBL/GenBank/DDBJ whole genome shotgun (WGS) entry which is preliminary data.</text>
</comment>
<reference evidence="3 4" key="1">
    <citation type="submission" date="2019-04" db="EMBL/GenBank/DDBJ databases">
        <title>Streptomyces oryziradicis sp. nov., a novel actinomycete isolated from rhizosphere soil of rice (Oryza sativa L.).</title>
        <authorList>
            <person name="Li C."/>
        </authorList>
    </citation>
    <scope>NUCLEOTIDE SEQUENCE [LARGE SCALE GENOMIC DNA]</scope>
    <source>
        <strain evidence="3 4">NEAU-C40</strain>
    </source>
</reference>
<dbReference type="AlphaFoldDB" id="A0A4U0RP81"/>
<dbReference type="EMBL" id="SUMC01000152">
    <property type="protein sequence ID" value="TJZ97022.1"/>
    <property type="molecule type" value="Genomic_DNA"/>
</dbReference>
<gene>
    <name evidence="3" type="ORF">FCI23_50275</name>
</gene>
<proteinExistence type="predicted"/>
<evidence type="ECO:0000256" key="1">
    <source>
        <dbReference type="SAM" id="Coils"/>
    </source>
</evidence>
<protein>
    <recommendedName>
        <fullName evidence="5">Mucin-19</fullName>
    </recommendedName>
</protein>
<dbReference type="OrthoDB" id="4919249at2"/>
<evidence type="ECO:0000313" key="4">
    <source>
        <dbReference type="Proteomes" id="UP000305778"/>
    </source>
</evidence>
<dbReference type="Proteomes" id="UP000305778">
    <property type="component" value="Unassembled WGS sequence"/>
</dbReference>
<evidence type="ECO:0000313" key="3">
    <source>
        <dbReference type="EMBL" id="TJZ97022.1"/>
    </source>
</evidence>
<sequence>MDTNAYNTGLTELRGVRDDIKAVRRDLEKLQRELQKLEADRDKRVIALGAYGKAKSDRIAPAAGMSIVEVTALVAALGPDVAAAAQSAPTVPSAEPVPGAPAPDLRRPDHEPAPTAAAPTEEDGKGEDIQEEQAGEPVAAPNQAAAPPVTAAPEGVSRELPSIPVGERGDAWMVAAKDLVSRRPTYTQQVWDTAFLDVESGMLVHKGTTGRIDLGSRSAADILTAVAAVLPESVERIYITAGDPWHRDADRFPHLKDAVADWLNAPVPGWAVASGKGQAKGKDRLAGHLLHERLPIGRWQHGSRHLELCPIGAWFEPEGADPVTVRDAFVLLWKALHEHWSDVVLMGSPARTGRDLWSRTIPTKTGAKWADGYPVMSSEIRGLLHATAGQGRTELFLPPQVPEQLPQVTELDRTFAYGKHTWIGAVGVPQRVSAATFASWSEKEQINALYRPSHWQIRVTVSDGWNHVGLLPAPVTGEAAWTYPNQPGRTFTTWAGGAEVNLALRNHLAPWRIEILDGLMWESSSPLREWADKLKDAWNKLTTRASMHADERERTASHLAARAVRSILLYGVGAFAQRPRINTGTVPVGEEHRVPAGAVIIANDGETITWERTTFTPDPYAHPEWAAGVWSGARAGLLSMRMREDNVSVGALHLPPNSIVAFRTDAIYTTADVTWPYHGQPGDYLLKGHLPFPVTAPTTLTELMTLKSLGRAHLAEQQEAIQ</sequence>
<accession>A0A4U0RP81</accession>
<organism evidence="3 4">
    <name type="scientific">Actinacidiphila oryziradicis</name>
    <dbReference type="NCBI Taxonomy" id="2571141"/>
    <lineage>
        <taxon>Bacteria</taxon>
        <taxon>Bacillati</taxon>
        <taxon>Actinomycetota</taxon>
        <taxon>Actinomycetes</taxon>
        <taxon>Kitasatosporales</taxon>
        <taxon>Streptomycetaceae</taxon>
        <taxon>Actinacidiphila</taxon>
    </lineage>
</organism>
<feature type="coiled-coil region" evidence="1">
    <location>
        <begin position="13"/>
        <end position="47"/>
    </location>
</feature>
<evidence type="ECO:0008006" key="5">
    <source>
        <dbReference type="Google" id="ProtNLM"/>
    </source>
</evidence>
<feature type="compositionally biased region" description="Low complexity" evidence="2">
    <location>
        <begin position="135"/>
        <end position="155"/>
    </location>
</feature>
<name>A0A4U0RP81_9ACTN</name>
<keyword evidence="1" id="KW-0175">Coiled coil</keyword>
<feature type="region of interest" description="Disordered" evidence="2">
    <location>
        <begin position="87"/>
        <end position="163"/>
    </location>
</feature>
<keyword evidence="4" id="KW-1185">Reference proteome</keyword>
<dbReference type="RefSeq" id="WP_136730668.1">
    <property type="nucleotide sequence ID" value="NZ_SUMC01000152.1"/>
</dbReference>